<dbReference type="SMART" id="SM00382">
    <property type="entry name" value="AAA"/>
    <property type="match status" value="1"/>
</dbReference>
<gene>
    <name evidence="10" type="primary">ftsY</name>
    <name evidence="13" type="ORF">A7E75_09565</name>
</gene>
<dbReference type="PROSITE" id="PS00300">
    <property type="entry name" value="SRP54"/>
    <property type="match status" value="1"/>
</dbReference>
<reference evidence="13 14" key="1">
    <citation type="journal article" date="2017" name="Genome Announc.">
        <title>Complete Genome Sequences of Two Acetylene-Fermenting Pelobacter acetylenicus Strains.</title>
        <authorList>
            <person name="Sutton J.M."/>
            <person name="Baesman S.M."/>
            <person name="Fierst J.L."/>
            <person name="Poret-Peterson A.T."/>
            <person name="Oremland R.S."/>
            <person name="Dunlap D.S."/>
            <person name="Akob D.M."/>
        </authorList>
    </citation>
    <scope>NUCLEOTIDE SEQUENCE [LARGE SCALE GENOMIC DNA]</scope>
    <source>
        <strain evidence="13 14">DSM 3247</strain>
    </source>
</reference>
<sequence length="455" mass="49064">MEMFARCVAWLTEVAVRMGVPEPYGKLIGLVAFGTGLVLLAGVGVGLLRLLVKRPLKRGKRPAPVVEEPVVEEPVVEEPVVEEPVVEEPVVEEPVVEEPVVEEPVVEEPVVEEPVVEEPVVEEPVVEEPVVEEPVVEEPVVEEPVVEEPVGLLQRMRSGLAKTQASLVGRIDTLLRGHQGVDAELLEDLEEILITADLGMKTTQQLIQSLENRLDKGQLKDSATLRAALKEEIRARLANETALLDTESAKPFVIMVVGVNGVGKTTTIGKLAHQFARQGKKVLVGAGDTFRAAAAEQLEVWAERAGVEVIRQESGADPAAVAFDAIKAARSRAADILLLDTAGRLHTKVNLMEELKKIRRVLEREVPGAPHETLLVVDATTGQNALVQARLFQQAVAVSGLALTKLDGTARGGMLVAIGEELGLPIRYVGIGEGIDDLRPFDAEVFIEALFSQDG</sequence>
<evidence type="ECO:0000256" key="8">
    <source>
        <dbReference type="ARBA" id="ARBA00048027"/>
    </source>
</evidence>
<organism evidence="13 14">
    <name type="scientific">Syntrophotalea acetylenica</name>
    <name type="common">Pelobacter acetylenicus</name>
    <dbReference type="NCBI Taxonomy" id="29542"/>
    <lineage>
        <taxon>Bacteria</taxon>
        <taxon>Pseudomonadati</taxon>
        <taxon>Thermodesulfobacteriota</taxon>
        <taxon>Desulfuromonadia</taxon>
        <taxon>Desulfuromonadales</taxon>
        <taxon>Syntrophotaleaceae</taxon>
        <taxon>Syntrophotalea</taxon>
    </lineage>
</organism>
<dbReference type="PANTHER" id="PTHR43134">
    <property type="entry name" value="SIGNAL RECOGNITION PARTICLE RECEPTOR SUBUNIT ALPHA"/>
    <property type="match status" value="1"/>
</dbReference>
<dbReference type="InterPro" id="IPR000897">
    <property type="entry name" value="SRP54_GTPase_dom"/>
</dbReference>
<dbReference type="GO" id="GO:0005886">
    <property type="term" value="C:plasma membrane"/>
    <property type="evidence" value="ECO:0007669"/>
    <property type="project" value="UniProtKB-SubCell"/>
</dbReference>
<feature type="binding site" evidence="10">
    <location>
        <begin position="258"/>
        <end position="265"/>
    </location>
    <ligand>
        <name>GTP</name>
        <dbReference type="ChEBI" id="CHEBI:37565"/>
    </ligand>
</feature>
<evidence type="ECO:0000256" key="2">
    <source>
        <dbReference type="ARBA" id="ARBA00022490"/>
    </source>
</evidence>
<dbReference type="STRING" id="29542.A6070_03540"/>
<comment type="subunit">
    <text evidence="10">Part of the signal recognition particle protein translocation system, which is composed of SRP and FtsY.</text>
</comment>
<dbReference type="InterPro" id="IPR027417">
    <property type="entry name" value="P-loop_NTPase"/>
</dbReference>
<dbReference type="GO" id="GO:0006614">
    <property type="term" value="P:SRP-dependent cotranslational protein targeting to membrane"/>
    <property type="evidence" value="ECO:0007669"/>
    <property type="project" value="InterPro"/>
</dbReference>
<dbReference type="PANTHER" id="PTHR43134:SF1">
    <property type="entry name" value="SIGNAL RECOGNITION PARTICLE RECEPTOR SUBUNIT ALPHA"/>
    <property type="match status" value="1"/>
</dbReference>
<dbReference type="EMBL" id="CP015518">
    <property type="protein sequence ID" value="APG25243.1"/>
    <property type="molecule type" value="Genomic_DNA"/>
</dbReference>
<keyword evidence="4 10" id="KW-0378">Hydrolase</keyword>
<accession>A0A1L3GH22</accession>
<dbReference type="Gene3D" id="3.40.50.300">
    <property type="entry name" value="P-loop containing nucleotide triphosphate hydrolases"/>
    <property type="match status" value="1"/>
</dbReference>
<dbReference type="SUPFAM" id="SSF52540">
    <property type="entry name" value="P-loop containing nucleoside triphosphate hydrolases"/>
    <property type="match status" value="1"/>
</dbReference>
<evidence type="ECO:0000256" key="3">
    <source>
        <dbReference type="ARBA" id="ARBA00022741"/>
    </source>
</evidence>
<proteinExistence type="inferred from homology"/>
<dbReference type="Gene3D" id="1.20.120.140">
    <property type="entry name" value="Signal recognition particle SRP54, nucleotide-binding domain"/>
    <property type="match status" value="1"/>
</dbReference>
<evidence type="ECO:0000256" key="1">
    <source>
        <dbReference type="ARBA" id="ARBA00022475"/>
    </source>
</evidence>
<dbReference type="CDD" id="cd17874">
    <property type="entry name" value="FtsY"/>
    <property type="match status" value="1"/>
</dbReference>
<dbReference type="SUPFAM" id="SSF47364">
    <property type="entry name" value="Domain of the SRP/SRP receptor G-proteins"/>
    <property type="match status" value="1"/>
</dbReference>
<evidence type="ECO:0000256" key="4">
    <source>
        <dbReference type="ARBA" id="ARBA00022801"/>
    </source>
</evidence>
<keyword evidence="1 10" id="KW-1003">Cell membrane</keyword>
<dbReference type="HAMAP" id="MF_00920">
    <property type="entry name" value="FtsY"/>
    <property type="match status" value="1"/>
</dbReference>
<dbReference type="InterPro" id="IPR042101">
    <property type="entry name" value="SRP54_N_sf"/>
</dbReference>
<keyword evidence="7 10" id="KW-0675">Receptor</keyword>
<feature type="binding site" evidence="10">
    <location>
        <begin position="340"/>
        <end position="344"/>
    </location>
    <ligand>
        <name>GTP</name>
        <dbReference type="ChEBI" id="CHEBI:37565"/>
    </ligand>
</feature>
<keyword evidence="11" id="KW-0812">Transmembrane</keyword>
<dbReference type="FunFam" id="1.20.120.140:FF:000002">
    <property type="entry name" value="Signal recognition particle receptor FtsY"/>
    <property type="match status" value="1"/>
</dbReference>
<evidence type="ECO:0000256" key="9">
    <source>
        <dbReference type="ARBA" id="ARBA00053570"/>
    </source>
</evidence>
<comment type="catalytic activity">
    <reaction evidence="8 10">
        <text>GTP + H2O = GDP + phosphate + H(+)</text>
        <dbReference type="Rhea" id="RHEA:19669"/>
        <dbReference type="ChEBI" id="CHEBI:15377"/>
        <dbReference type="ChEBI" id="CHEBI:15378"/>
        <dbReference type="ChEBI" id="CHEBI:37565"/>
        <dbReference type="ChEBI" id="CHEBI:43474"/>
        <dbReference type="ChEBI" id="CHEBI:58189"/>
        <dbReference type="EC" id="3.6.5.4"/>
    </reaction>
</comment>
<dbReference type="InterPro" id="IPR013822">
    <property type="entry name" value="Signal_recog_particl_SRP54_hlx"/>
</dbReference>
<evidence type="ECO:0000256" key="6">
    <source>
        <dbReference type="ARBA" id="ARBA00023136"/>
    </source>
</evidence>
<keyword evidence="6 10" id="KW-0472">Membrane</keyword>
<evidence type="ECO:0000256" key="5">
    <source>
        <dbReference type="ARBA" id="ARBA00023134"/>
    </source>
</evidence>
<dbReference type="AlphaFoldDB" id="A0A1L3GH22"/>
<dbReference type="RefSeq" id="WP_072287093.1">
    <property type="nucleotide sequence ID" value="NZ_CP015518.1"/>
</dbReference>
<dbReference type="GO" id="GO:0005737">
    <property type="term" value="C:cytoplasm"/>
    <property type="evidence" value="ECO:0007669"/>
    <property type="project" value="UniProtKB-SubCell"/>
</dbReference>
<keyword evidence="14" id="KW-1185">Reference proteome</keyword>
<dbReference type="GO" id="GO:0005525">
    <property type="term" value="F:GTP binding"/>
    <property type="evidence" value="ECO:0007669"/>
    <property type="project" value="UniProtKB-UniRule"/>
</dbReference>
<keyword evidence="2 10" id="KW-0963">Cytoplasm</keyword>
<evidence type="ECO:0000256" key="11">
    <source>
        <dbReference type="SAM" id="Phobius"/>
    </source>
</evidence>
<comment type="similarity">
    <text evidence="10">Belongs to the GTP-binding SRP family. FtsY subfamily.</text>
</comment>
<dbReference type="EC" id="3.6.5.4" evidence="10"/>
<feature type="transmembrane region" description="Helical" evidence="11">
    <location>
        <begin position="27"/>
        <end position="52"/>
    </location>
</feature>
<dbReference type="Pfam" id="PF02881">
    <property type="entry name" value="SRP54_N"/>
    <property type="match status" value="1"/>
</dbReference>
<evidence type="ECO:0000313" key="14">
    <source>
        <dbReference type="Proteomes" id="UP000182264"/>
    </source>
</evidence>
<evidence type="ECO:0000256" key="7">
    <source>
        <dbReference type="ARBA" id="ARBA00023170"/>
    </source>
</evidence>
<dbReference type="FunFam" id="3.40.50.300:FF:000053">
    <property type="entry name" value="Signal recognition particle receptor FtsY"/>
    <property type="match status" value="1"/>
</dbReference>
<dbReference type="Pfam" id="PF00448">
    <property type="entry name" value="SRP54"/>
    <property type="match status" value="1"/>
</dbReference>
<feature type="domain" description="SRP54-type proteins GTP-binding" evidence="12">
    <location>
        <begin position="425"/>
        <end position="438"/>
    </location>
</feature>
<dbReference type="InterPro" id="IPR036225">
    <property type="entry name" value="SRP/SRP_N"/>
</dbReference>
<dbReference type="GO" id="GO:0005047">
    <property type="term" value="F:signal recognition particle binding"/>
    <property type="evidence" value="ECO:0007669"/>
    <property type="project" value="TreeGrafter"/>
</dbReference>
<keyword evidence="3 10" id="KW-0547">Nucleotide-binding</keyword>
<dbReference type="GO" id="GO:0003924">
    <property type="term" value="F:GTPase activity"/>
    <property type="evidence" value="ECO:0007669"/>
    <property type="project" value="UniProtKB-UniRule"/>
</dbReference>
<keyword evidence="11" id="KW-1133">Transmembrane helix</keyword>
<dbReference type="SMART" id="SM00963">
    <property type="entry name" value="SRP54_N"/>
    <property type="match status" value="1"/>
</dbReference>
<keyword evidence="5 10" id="KW-0342">GTP-binding</keyword>
<dbReference type="Proteomes" id="UP000182264">
    <property type="component" value="Chromosome"/>
</dbReference>
<dbReference type="InterPro" id="IPR004390">
    <property type="entry name" value="SR_rcpt_FtsY"/>
</dbReference>
<name>A0A1L3GH22_SYNAC</name>
<dbReference type="InterPro" id="IPR003593">
    <property type="entry name" value="AAA+_ATPase"/>
</dbReference>
<dbReference type="NCBIfam" id="TIGR00064">
    <property type="entry name" value="ftsY"/>
    <property type="match status" value="1"/>
</dbReference>
<evidence type="ECO:0000259" key="12">
    <source>
        <dbReference type="PROSITE" id="PS00300"/>
    </source>
</evidence>
<feature type="binding site" evidence="10">
    <location>
        <begin position="404"/>
        <end position="407"/>
    </location>
    <ligand>
        <name>GTP</name>
        <dbReference type="ChEBI" id="CHEBI:37565"/>
    </ligand>
</feature>
<dbReference type="SMART" id="SM00962">
    <property type="entry name" value="SRP54"/>
    <property type="match status" value="1"/>
</dbReference>
<comment type="subcellular location">
    <subcellularLocation>
        <location evidence="10">Cell membrane</location>
        <topology evidence="10">Peripheral membrane protein</topology>
        <orientation evidence="10">Cytoplasmic side</orientation>
    </subcellularLocation>
    <subcellularLocation>
        <location evidence="10">Cytoplasm</location>
    </subcellularLocation>
</comment>
<evidence type="ECO:0000313" key="13">
    <source>
        <dbReference type="EMBL" id="APG25243.1"/>
    </source>
</evidence>
<protein>
    <recommendedName>
        <fullName evidence="10">Signal recognition particle receptor FtsY</fullName>
        <shortName evidence="10">SRP receptor</shortName>
        <ecNumber evidence="10">3.6.5.4</ecNumber>
    </recommendedName>
</protein>
<evidence type="ECO:0000256" key="10">
    <source>
        <dbReference type="HAMAP-Rule" id="MF_00920"/>
    </source>
</evidence>
<comment type="function">
    <text evidence="9">Involved in targeting and insertion of nascent membrane proteins into the cytoplasmic membrane. Acts as a receptor for the complex formed by the signal recognition particle (SRP) and the ribosome-nascent chain (RNC). Interaction with SRP-RNC leads to the transfer of the RNC complex to the Sec translocase for insertion into the membrane, the hydrolysis of GTP by both Ffh and FtsY, and the dissociation of the SRP-FtsY complex into the individual components.</text>
</comment>